<keyword evidence="3" id="KW-0472">Membrane</keyword>
<dbReference type="HOGENOM" id="CLU_099007_0_0_11"/>
<feature type="transmembrane region" description="Helical" evidence="3">
    <location>
        <begin position="9"/>
        <end position="31"/>
    </location>
</feature>
<gene>
    <name evidence="5" type="ordered locus">MLP_33850</name>
</gene>
<dbReference type="STRING" id="1032480.MLP_33850"/>
<protein>
    <recommendedName>
        <fullName evidence="4">Lipid/polyisoprenoid-binding YceI-like domain-containing protein</fullName>
    </recommendedName>
</protein>
<keyword evidence="6" id="KW-1185">Reference proteome</keyword>
<evidence type="ECO:0000256" key="2">
    <source>
        <dbReference type="SAM" id="MobiDB-lite"/>
    </source>
</evidence>
<organism evidence="5 6">
    <name type="scientific">Microlunatus phosphovorus (strain ATCC 700054 / DSM 10555 / JCM 9379 / NBRC 101784 / NCIMB 13414 / VKM Ac-1990 / NM-1)</name>
    <dbReference type="NCBI Taxonomy" id="1032480"/>
    <lineage>
        <taxon>Bacteria</taxon>
        <taxon>Bacillati</taxon>
        <taxon>Actinomycetota</taxon>
        <taxon>Actinomycetes</taxon>
        <taxon>Propionibacteriales</taxon>
        <taxon>Propionibacteriaceae</taxon>
        <taxon>Microlunatus</taxon>
    </lineage>
</organism>
<evidence type="ECO:0000259" key="4">
    <source>
        <dbReference type="SMART" id="SM00867"/>
    </source>
</evidence>
<dbReference type="InterPro" id="IPR007372">
    <property type="entry name" value="Lipid/polyisoprenoid-bd_YceI"/>
</dbReference>
<dbReference type="eggNOG" id="COG2353">
    <property type="taxonomic scope" value="Bacteria"/>
</dbReference>
<comment type="similarity">
    <text evidence="1">Belongs to the UPF0312 family.</text>
</comment>
<evidence type="ECO:0000313" key="6">
    <source>
        <dbReference type="Proteomes" id="UP000007947"/>
    </source>
</evidence>
<dbReference type="SMART" id="SM00867">
    <property type="entry name" value="YceI"/>
    <property type="match status" value="1"/>
</dbReference>
<keyword evidence="3" id="KW-1133">Transmembrane helix</keyword>
<dbReference type="SUPFAM" id="SSF101874">
    <property type="entry name" value="YceI-like"/>
    <property type="match status" value="1"/>
</dbReference>
<feature type="compositionally biased region" description="Low complexity" evidence="2">
    <location>
        <begin position="43"/>
        <end position="73"/>
    </location>
</feature>
<dbReference type="KEGG" id="mph:MLP_33850"/>
<evidence type="ECO:0000256" key="1">
    <source>
        <dbReference type="ARBA" id="ARBA00008812"/>
    </source>
</evidence>
<accession>F5XME2</accession>
<feature type="region of interest" description="Disordered" evidence="2">
    <location>
        <begin position="37"/>
        <end position="87"/>
    </location>
</feature>
<evidence type="ECO:0000256" key="3">
    <source>
        <dbReference type="SAM" id="Phobius"/>
    </source>
</evidence>
<dbReference type="PANTHER" id="PTHR34406">
    <property type="entry name" value="PROTEIN YCEI"/>
    <property type="match status" value="1"/>
</dbReference>
<dbReference type="PANTHER" id="PTHR34406:SF1">
    <property type="entry name" value="PROTEIN YCEI"/>
    <property type="match status" value="1"/>
</dbReference>
<dbReference type="AlphaFoldDB" id="F5XME2"/>
<evidence type="ECO:0000313" key="5">
    <source>
        <dbReference type="EMBL" id="BAK36399.1"/>
    </source>
</evidence>
<dbReference type="OrthoDB" id="117810at2"/>
<dbReference type="Proteomes" id="UP000007947">
    <property type="component" value="Chromosome"/>
</dbReference>
<reference evidence="5 6" key="1">
    <citation type="submission" date="2011-05" db="EMBL/GenBank/DDBJ databases">
        <title>Whole genome sequence of Microlunatus phosphovorus NM-1.</title>
        <authorList>
            <person name="Hosoyama A."/>
            <person name="Sasaki K."/>
            <person name="Harada T."/>
            <person name="Igarashi R."/>
            <person name="Kawakoshi A."/>
            <person name="Sasagawa M."/>
            <person name="Fukada J."/>
            <person name="Nakamura S."/>
            <person name="Katano Y."/>
            <person name="Hanada S."/>
            <person name="Kamagata Y."/>
            <person name="Nakamura N."/>
            <person name="Yamazaki S."/>
            <person name="Fujita N."/>
        </authorList>
    </citation>
    <scope>NUCLEOTIDE SEQUENCE [LARGE SCALE GENOMIC DNA]</scope>
    <source>
        <strain evidence="6">ATCC 700054 / DSM 10555 / JCM 9379 / NBRC 101784 / NCIMB 13414 / VKM Ac-1990 / NM-1</strain>
    </source>
</reference>
<dbReference type="EMBL" id="AP012204">
    <property type="protein sequence ID" value="BAK36399.1"/>
    <property type="molecule type" value="Genomic_DNA"/>
</dbReference>
<feature type="domain" description="Lipid/polyisoprenoid-binding YceI-like" evidence="4">
    <location>
        <begin position="79"/>
        <end position="243"/>
    </location>
</feature>
<dbReference type="InterPro" id="IPR036761">
    <property type="entry name" value="TTHA0802/YceI-like_sf"/>
</dbReference>
<keyword evidence="3" id="KW-0812">Transmembrane</keyword>
<dbReference type="Pfam" id="PF04264">
    <property type="entry name" value="YceI"/>
    <property type="match status" value="1"/>
</dbReference>
<name>F5XME2_MICPN</name>
<sequence>MPPSKKKRILIAVLSGVVVVILAAIIGPIIYARTQSAAPPPLSVTSSPTASPTGSADASGSPSAADTPSASAASDDDGTWEVSDGSEAGYRVDEVLNGQDVTVVGRTDKVSGTIEIAGNELTAAEIEVDVASVATDTDRRDTYFRSNAMQTDEHPTATFTLTKPVELPEIGAKAVKVKATGNLELAGASRPVTATIEVVRAGDSVRASGSIDVTFADWGIQAPNLGFVKVEDSGQVEFLVELEQQ</sequence>
<proteinExistence type="inferred from homology"/>
<dbReference type="Gene3D" id="2.40.128.110">
    <property type="entry name" value="Lipid/polyisoprenoid-binding, YceI-like"/>
    <property type="match status" value="1"/>
</dbReference>
<dbReference type="RefSeq" id="WP_013864259.1">
    <property type="nucleotide sequence ID" value="NC_015635.1"/>
</dbReference>